<dbReference type="InterPro" id="IPR053377">
    <property type="entry name" value="Iron_uptake_EfeM/EfeO"/>
</dbReference>
<dbReference type="Pfam" id="PF09375">
    <property type="entry name" value="Peptidase_M75"/>
    <property type="match status" value="1"/>
</dbReference>
<dbReference type="AlphaFoldDB" id="A0A916WSV0"/>
<evidence type="ECO:0000259" key="6">
    <source>
        <dbReference type="Pfam" id="PF13473"/>
    </source>
</evidence>
<sequence length="399" mass="42029">MRAGPILAVGATVITMVSLAACSDSKDDSKDSSSSATKTVKVEMTNDGCKATPDKVDAGPITFSITNTNAAAVSEVELIKDNRILAERENIAPGMAAVSFSHKLDGGSYELYCPGASTEKTAFTVTGKAAAATGTVADQLKQATVDYKQYVVTQVNSLVDYTGQLTAAVDSGNLASAQDLYPKTRPYYERIEPVAGAFCTNGATDCSDNASVSLDFAIDARPAAVGPTDKWTGFHVLEKGLFEEKSLTGMKPVADELLTNVKLLQTVVNKPTFGFSPADIVNGAGDLLDEVSTTKLTGEEEFYSHIDVLDMQANIEGSEQAFAMVKPALSEIDSQLSDTITKAFANVDNYVDSLRDPNQPGGFKLYTELTAEEKRQLASAVIAVKDPLAEAGGKVAAAS</sequence>
<evidence type="ECO:0000256" key="3">
    <source>
        <dbReference type="ARBA" id="ARBA00022729"/>
    </source>
</evidence>
<evidence type="ECO:0000313" key="7">
    <source>
        <dbReference type="EMBL" id="GGB27385.1"/>
    </source>
</evidence>
<evidence type="ECO:0000256" key="4">
    <source>
        <dbReference type="SAM" id="SignalP"/>
    </source>
</evidence>
<gene>
    <name evidence="7" type="primary">ycdO</name>
    <name evidence="7" type="ORF">GCM10011489_14430</name>
</gene>
<feature type="chain" id="PRO_5037364031" evidence="4">
    <location>
        <begin position="21"/>
        <end position="399"/>
    </location>
</feature>
<dbReference type="InterPro" id="IPR038352">
    <property type="entry name" value="Imelysin_sf"/>
</dbReference>
<evidence type="ECO:0000256" key="1">
    <source>
        <dbReference type="ARBA" id="ARBA00004418"/>
    </source>
</evidence>
<accession>A0A916WSV0</accession>
<feature type="domain" description="Imelysin-like" evidence="5">
    <location>
        <begin position="146"/>
        <end position="388"/>
    </location>
</feature>
<evidence type="ECO:0000256" key="2">
    <source>
        <dbReference type="ARBA" id="ARBA00005989"/>
    </source>
</evidence>
<feature type="signal peptide" evidence="4">
    <location>
        <begin position="1"/>
        <end position="20"/>
    </location>
</feature>
<dbReference type="InterPro" id="IPR018976">
    <property type="entry name" value="Imelysin-like"/>
</dbReference>
<keyword evidence="8" id="KW-1185">Reference proteome</keyword>
<name>A0A916WSV0_9ACTN</name>
<dbReference type="Proteomes" id="UP000621454">
    <property type="component" value="Unassembled WGS sequence"/>
</dbReference>
<dbReference type="InterPro" id="IPR028096">
    <property type="entry name" value="EfeO_Cupredoxin"/>
</dbReference>
<dbReference type="CDD" id="cd14656">
    <property type="entry name" value="Imelysin-like_EfeO"/>
    <property type="match status" value="1"/>
</dbReference>
<comment type="subcellular location">
    <subcellularLocation>
        <location evidence="1">Periplasm</location>
    </subcellularLocation>
</comment>
<dbReference type="PROSITE" id="PS51257">
    <property type="entry name" value="PROKAR_LIPOPROTEIN"/>
    <property type="match status" value="1"/>
</dbReference>
<reference evidence="7" key="1">
    <citation type="journal article" date="2014" name="Int. J. Syst. Evol. Microbiol.">
        <title>Complete genome sequence of Corynebacterium casei LMG S-19264T (=DSM 44701T), isolated from a smear-ripened cheese.</title>
        <authorList>
            <consortium name="US DOE Joint Genome Institute (JGI-PGF)"/>
            <person name="Walter F."/>
            <person name="Albersmeier A."/>
            <person name="Kalinowski J."/>
            <person name="Ruckert C."/>
        </authorList>
    </citation>
    <scope>NUCLEOTIDE SEQUENCE</scope>
    <source>
        <strain evidence="7">CGMCC 1.12827</strain>
    </source>
</reference>
<dbReference type="InterPro" id="IPR050894">
    <property type="entry name" value="EfeM/EfeO_iron_uptake"/>
</dbReference>
<evidence type="ECO:0000313" key="8">
    <source>
        <dbReference type="Proteomes" id="UP000621454"/>
    </source>
</evidence>
<comment type="caution">
    <text evidence="7">The sequence shown here is derived from an EMBL/GenBank/DDBJ whole genome shotgun (WGS) entry which is preliminary data.</text>
</comment>
<dbReference type="Gene3D" id="1.20.1420.20">
    <property type="entry name" value="M75 peptidase, HXXE motif"/>
    <property type="match status" value="1"/>
</dbReference>
<dbReference type="NCBIfam" id="NF041757">
    <property type="entry name" value="EfeO"/>
    <property type="match status" value="1"/>
</dbReference>
<keyword evidence="3 4" id="KW-0732">Signal</keyword>
<protein>
    <submittedName>
        <fullName evidence="7">Lipoprotein</fullName>
    </submittedName>
</protein>
<reference evidence="7" key="2">
    <citation type="submission" date="2020-09" db="EMBL/GenBank/DDBJ databases">
        <authorList>
            <person name="Sun Q."/>
            <person name="Zhou Y."/>
        </authorList>
    </citation>
    <scope>NUCLEOTIDE SEQUENCE</scope>
    <source>
        <strain evidence="7">CGMCC 1.12827</strain>
    </source>
</reference>
<evidence type="ECO:0000259" key="5">
    <source>
        <dbReference type="Pfam" id="PF09375"/>
    </source>
</evidence>
<feature type="domain" description="EfeO-type cupredoxin-like" evidence="6">
    <location>
        <begin position="17"/>
        <end position="114"/>
    </location>
</feature>
<dbReference type="Pfam" id="PF13473">
    <property type="entry name" value="Cupredoxin_1"/>
    <property type="match status" value="1"/>
</dbReference>
<dbReference type="PANTHER" id="PTHR39192">
    <property type="entry name" value="IRON UPTAKE SYSTEM COMPONENT EFEO"/>
    <property type="match status" value="1"/>
</dbReference>
<dbReference type="PANTHER" id="PTHR39192:SF1">
    <property type="entry name" value="IRON UPTAKE SYSTEM COMPONENT EFEO"/>
    <property type="match status" value="1"/>
</dbReference>
<dbReference type="InterPro" id="IPR034981">
    <property type="entry name" value="Imelysin-like_EfeO/Algp7"/>
</dbReference>
<keyword evidence="7" id="KW-0449">Lipoprotein</keyword>
<dbReference type="EMBL" id="BMGC01000007">
    <property type="protein sequence ID" value="GGB27385.1"/>
    <property type="molecule type" value="Genomic_DNA"/>
</dbReference>
<proteinExistence type="inferred from homology"/>
<dbReference type="GO" id="GO:0042597">
    <property type="term" value="C:periplasmic space"/>
    <property type="evidence" value="ECO:0007669"/>
    <property type="project" value="UniProtKB-SubCell"/>
</dbReference>
<comment type="similarity">
    <text evidence="2">Belongs to the EfeM/EfeO family.</text>
</comment>
<dbReference type="RefSeq" id="WP_188585918.1">
    <property type="nucleotide sequence ID" value="NZ_BMGC01000007.1"/>
</dbReference>
<organism evidence="7 8">
    <name type="scientific">Gordonia jinhuaensis</name>
    <dbReference type="NCBI Taxonomy" id="1517702"/>
    <lineage>
        <taxon>Bacteria</taxon>
        <taxon>Bacillati</taxon>
        <taxon>Actinomycetota</taxon>
        <taxon>Actinomycetes</taxon>
        <taxon>Mycobacteriales</taxon>
        <taxon>Gordoniaceae</taxon>
        <taxon>Gordonia</taxon>
    </lineage>
</organism>